<evidence type="ECO:0000313" key="2">
    <source>
        <dbReference type="Proteomes" id="UP000324870"/>
    </source>
</evidence>
<proteinExistence type="predicted"/>
<accession>A0ABQ6RZY9</accession>
<dbReference type="Proteomes" id="UP000324870">
    <property type="component" value="Unassembled WGS sequence"/>
</dbReference>
<keyword evidence="2" id="KW-1185">Reference proteome</keyword>
<reference evidence="1 2" key="1">
    <citation type="journal article" date="2019" name="Nat. Med.">
        <title>A library of human gut bacterial isolates paired with longitudinal multiomics data enables mechanistic microbiome research.</title>
        <authorList>
            <person name="Poyet M."/>
            <person name="Groussin M."/>
            <person name="Gibbons S.M."/>
            <person name="Avila-Pacheco J."/>
            <person name="Jiang X."/>
            <person name="Kearney S.M."/>
            <person name="Perrotta A.R."/>
            <person name="Berdy B."/>
            <person name="Zhao S."/>
            <person name="Lieberman T.D."/>
            <person name="Swanson P.K."/>
            <person name="Smith M."/>
            <person name="Roesemann S."/>
            <person name="Alexander J.E."/>
            <person name="Rich S.A."/>
            <person name="Livny J."/>
            <person name="Vlamakis H."/>
            <person name="Clish C."/>
            <person name="Bullock K."/>
            <person name="Deik A."/>
            <person name="Scott J."/>
            <person name="Pierce K.A."/>
            <person name="Xavier R.J."/>
            <person name="Alm E.J."/>
        </authorList>
    </citation>
    <scope>NUCLEOTIDE SEQUENCE [LARGE SCALE GENOMIC DNA]</scope>
    <source>
        <strain evidence="1 2">BIOML-A1</strain>
    </source>
</reference>
<gene>
    <name evidence="1" type="ORF">F2A26_15230</name>
</gene>
<name>A0ABQ6RZY9_9BACT</name>
<organism evidence="1 2">
    <name type="scientific">Alistipes finegoldii</name>
    <dbReference type="NCBI Taxonomy" id="214856"/>
    <lineage>
        <taxon>Bacteria</taxon>
        <taxon>Pseudomonadati</taxon>
        <taxon>Bacteroidota</taxon>
        <taxon>Bacteroidia</taxon>
        <taxon>Bacteroidales</taxon>
        <taxon>Rikenellaceae</taxon>
        <taxon>Alistipes</taxon>
    </lineage>
</organism>
<comment type="caution">
    <text evidence="1">The sequence shown here is derived from an EMBL/GenBank/DDBJ whole genome shotgun (WGS) entry which is preliminary data.</text>
</comment>
<dbReference type="EMBL" id="VVND01000093">
    <property type="protein sequence ID" value="KAA3157107.1"/>
    <property type="molecule type" value="Genomic_DNA"/>
</dbReference>
<evidence type="ECO:0000313" key="1">
    <source>
        <dbReference type="EMBL" id="KAA3157107.1"/>
    </source>
</evidence>
<protein>
    <submittedName>
        <fullName evidence="1">Uncharacterized protein</fullName>
    </submittedName>
</protein>
<sequence length="109" mass="12653">MELLLFDQGNLTFGNNRVATGENAMILYREVSLYINSFFNNNHAIRENKSVQANTEAIHVHGDMAPDALCFSNHAARREERHGKGRKRRMFKKMTSGKRSMTKTYFIHY</sequence>